<dbReference type="EMBL" id="BART01008413">
    <property type="protein sequence ID" value="GAG53998.1"/>
    <property type="molecule type" value="Genomic_DNA"/>
</dbReference>
<name>X0Z0J4_9ZZZZ</name>
<reference evidence="2" key="1">
    <citation type="journal article" date="2014" name="Front. Microbiol.">
        <title>High frequency of phylogenetically diverse reductive dehalogenase-homologous genes in deep subseafloor sedimentary metagenomes.</title>
        <authorList>
            <person name="Kawai M."/>
            <person name="Futagami T."/>
            <person name="Toyoda A."/>
            <person name="Takaki Y."/>
            <person name="Nishi S."/>
            <person name="Hori S."/>
            <person name="Arai W."/>
            <person name="Tsubouchi T."/>
            <person name="Morono Y."/>
            <person name="Uchiyama I."/>
            <person name="Ito T."/>
            <person name="Fujiyama A."/>
            <person name="Inagaki F."/>
            <person name="Takami H."/>
        </authorList>
    </citation>
    <scope>NUCLEOTIDE SEQUENCE</scope>
    <source>
        <strain evidence="2">Expedition CK06-06</strain>
    </source>
</reference>
<evidence type="ECO:0000313" key="2">
    <source>
        <dbReference type="EMBL" id="GAG53998.1"/>
    </source>
</evidence>
<feature type="compositionally biased region" description="Basic and acidic residues" evidence="1">
    <location>
        <begin position="10"/>
        <end position="32"/>
    </location>
</feature>
<proteinExistence type="predicted"/>
<organism evidence="2">
    <name type="scientific">marine sediment metagenome</name>
    <dbReference type="NCBI Taxonomy" id="412755"/>
    <lineage>
        <taxon>unclassified sequences</taxon>
        <taxon>metagenomes</taxon>
        <taxon>ecological metagenomes</taxon>
    </lineage>
</organism>
<accession>X0Z0J4</accession>
<dbReference type="AlphaFoldDB" id="X0Z0J4"/>
<gene>
    <name evidence="2" type="ORF">S01H4_18930</name>
</gene>
<evidence type="ECO:0000256" key="1">
    <source>
        <dbReference type="SAM" id="MobiDB-lite"/>
    </source>
</evidence>
<sequence length="209" mass="23673">MLKPDFTQEVQREEFYRTIGKPEKAEDYEKPEGSTLDDATEAELRELGFKHHLTKAQLKGFMQDLSGLQKQTLTNIEEARETGKQSLKDEWGMATEERTDAAFKVLEEFPDGRSTENLTPSEIKALYKVHTSLTGKGAQIHSQQDAQPSHRRTPKEAKDYYESVLKRVSQNKEGLTREEQMRLTKDAMDVMVQDGGADGDINTLRAGGH</sequence>
<comment type="caution">
    <text evidence="2">The sequence shown here is derived from an EMBL/GenBank/DDBJ whole genome shotgun (WGS) entry which is preliminary data.</text>
</comment>
<feature type="region of interest" description="Disordered" evidence="1">
    <location>
        <begin position="135"/>
        <end position="161"/>
    </location>
</feature>
<protein>
    <submittedName>
        <fullName evidence="2">Uncharacterized protein</fullName>
    </submittedName>
</protein>
<feature type="region of interest" description="Disordered" evidence="1">
    <location>
        <begin position="1"/>
        <end position="35"/>
    </location>
</feature>